<dbReference type="PANTHER" id="PTHR30024">
    <property type="entry name" value="ALIPHATIC SULFONATES-BINDING PROTEIN-RELATED"/>
    <property type="match status" value="1"/>
</dbReference>
<dbReference type="GO" id="GO:0042918">
    <property type="term" value="P:alkanesulfonate transmembrane transport"/>
    <property type="evidence" value="ECO:0007669"/>
    <property type="project" value="TreeGrafter"/>
</dbReference>
<dbReference type="InterPro" id="IPR015168">
    <property type="entry name" value="SsuA/THI5"/>
</dbReference>
<keyword evidence="7" id="KW-1185">Reference proteome</keyword>
<dbReference type="PROSITE" id="PS51257">
    <property type="entry name" value="PROKAR_LIPOPROTEIN"/>
    <property type="match status" value="1"/>
</dbReference>
<protein>
    <submittedName>
        <fullName evidence="6">ABC transporter substrate-binding protein</fullName>
    </submittedName>
</protein>
<sequence length="333" mass="34168">MKKLKIVAALSLVGLAMSGCATSEAPATSSDALQTVNVGHVQLAIFSPLYVADAKGYFEDEGIELKLEAIKSGQDAVPLAASGKLDVVVAGFSAGLFSAVETGLDVKVVGSMGVSAGDEEEPPSALIASKKLVDDGTISDVSDLEGRTVAVAGGAGGTGAFYVGMALEEAGLSITDVELVTLGNPDMPTALANGSIDAAFASAPFWNMPVEDGTAVSLWTTPAGTSGTGVIYGGDFASSDLAQKFFTALARGAQDLQGDDRYTDEHLGMIGAATGQTAEQVGAVPLYRWLTDLAPLPEQLAAMERMWMELGAIVYTDPIPEADYVDATFAQNS</sequence>
<keyword evidence="3 4" id="KW-0732">Signal</keyword>
<evidence type="ECO:0000313" key="7">
    <source>
        <dbReference type="Proteomes" id="UP000297626"/>
    </source>
</evidence>
<dbReference type="PANTHER" id="PTHR30024:SF47">
    <property type="entry name" value="TAURINE-BINDING PERIPLASMIC PROTEIN"/>
    <property type="match status" value="1"/>
</dbReference>
<evidence type="ECO:0000259" key="5">
    <source>
        <dbReference type="Pfam" id="PF09084"/>
    </source>
</evidence>
<evidence type="ECO:0000256" key="2">
    <source>
        <dbReference type="ARBA" id="ARBA00010742"/>
    </source>
</evidence>
<evidence type="ECO:0000256" key="3">
    <source>
        <dbReference type="ARBA" id="ARBA00022729"/>
    </source>
</evidence>
<dbReference type="Proteomes" id="UP000297626">
    <property type="component" value="Unassembled WGS sequence"/>
</dbReference>
<reference evidence="6 7" key="1">
    <citation type="submission" date="2019-03" db="EMBL/GenBank/DDBJ databases">
        <title>Genomics of glacier-inhabiting Cryobacterium strains.</title>
        <authorList>
            <person name="Liu Q."/>
            <person name="Xin Y.-H."/>
        </authorList>
    </citation>
    <scope>NUCLEOTIDE SEQUENCE [LARGE SCALE GENOMIC DNA]</scope>
    <source>
        <strain evidence="6 7">Sr54</strain>
    </source>
</reference>
<dbReference type="Pfam" id="PF09084">
    <property type="entry name" value="NMT1"/>
    <property type="match status" value="1"/>
</dbReference>
<dbReference type="AlphaFoldDB" id="A0A4R9BKC6"/>
<dbReference type="GO" id="GO:0042597">
    <property type="term" value="C:periplasmic space"/>
    <property type="evidence" value="ECO:0007669"/>
    <property type="project" value="UniProtKB-SubCell"/>
</dbReference>
<dbReference type="EMBL" id="SOHN01000016">
    <property type="protein sequence ID" value="TFD86204.1"/>
    <property type="molecule type" value="Genomic_DNA"/>
</dbReference>
<accession>A0A4R9BKC6</accession>
<evidence type="ECO:0000256" key="4">
    <source>
        <dbReference type="SAM" id="SignalP"/>
    </source>
</evidence>
<feature type="signal peptide" evidence="4">
    <location>
        <begin position="1"/>
        <end position="21"/>
    </location>
</feature>
<name>A0A4R9BKC6_9MICO</name>
<proteinExistence type="inferred from homology"/>
<dbReference type="RefSeq" id="WP_134530318.1">
    <property type="nucleotide sequence ID" value="NZ_SOHN01000016.1"/>
</dbReference>
<comment type="subcellular location">
    <subcellularLocation>
        <location evidence="1">Periplasm</location>
    </subcellularLocation>
</comment>
<dbReference type="Gene3D" id="3.40.190.10">
    <property type="entry name" value="Periplasmic binding protein-like II"/>
    <property type="match status" value="2"/>
</dbReference>
<feature type="chain" id="PRO_5038392220" evidence="4">
    <location>
        <begin position="22"/>
        <end position="333"/>
    </location>
</feature>
<gene>
    <name evidence="6" type="ORF">E3T51_13850</name>
</gene>
<comment type="caution">
    <text evidence="6">The sequence shown here is derived from an EMBL/GenBank/DDBJ whole genome shotgun (WGS) entry which is preliminary data.</text>
</comment>
<feature type="domain" description="SsuA/THI5-like" evidence="5">
    <location>
        <begin position="46"/>
        <end position="256"/>
    </location>
</feature>
<organism evidence="6 7">
    <name type="scientific">Cryobacterium serini</name>
    <dbReference type="NCBI Taxonomy" id="1259201"/>
    <lineage>
        <taxon>Bacteria</taxon>
        <taxon>Bacillati</taxon>
        <taxon>Actinomycetota</taxon>
        <taxon>Actinomycetes</taxon>
        <taxon>Micrococcales</taxon>
        <taxon>Microbacteriaceae</taxon>
        <taxon>Cryobacterium</taxon>
    </lineage>
</organism>
<evidence type="ECO:0000313" key="6">
    <source>
        <dbReference type="EMBL" id="TFD86204.1"/>
    </source>
</evidence>
<comment type="similarity">
    <text evidence="2">Belongs to the bacterial solute-binding protein SsuA/TauA family.</text>
</comment>
<dbReference type="SUPFAM" id="SSF53850">
    <property type="entry name" value="Periplasmic binding protein-like II"/>
    <property type="match status" value="1"/>
</dbReference>
<evidence type="ECO:0000256" key="1">
    <source>
        <dbReference type="ARBA" id="ARBA00004418"/>
    </source>
</evidence>